<comment type="caution">
    <text evidence="14">The sequence shown here is derived from an EMBL/GenBank/DDBJ whole genome shotgun (WGS) entry which is preliminary data.</text>
</comment>
<dbReference type="InterPro" id="IPR005467">
    <property type="entry name" value="His_kinase_dom"/>
</dbReference>
<evidence type="ECO:0000256" key="1">
    <source>
        <dbReference type="ARBA" id="ARBA00000085"/>
    </source>
</evidence>
<proteinExistence type="predicted"/>
<dbReference type="InterPro" id="IPR003661">
    <property type="entry name" value="HisK_dim/P_dom"/>
</dbReference>
<dbReference type="InterPro" id="IPR050428">
    <property type="entry name" value="TCS_sensor_his_kinase"/>
</dbReference>
<evidence type="ECO:0000256" key="11">
    <source>
        <dbReference type="SAM" id="Phobius"/>
    </source>
</evidence>
<dbReference type="FunFam" id="1.10.287.130:FF:000001">
    <property type="entry name" value="Two-component sensor histidine kinase"/>
    <property type="match status" value="1"/>
</dbReference>
<comment type="subcellular location">
    <subcellularLocation>
        <location evidence="2">Membrane</location>
    </subcellularLocation>
</comment>
<evidence type="ECO:0000259" key="13">
    <source>
        <dbReference type="PROSITE" id="PS50885"/>
    </source>
</evidence>
<keyword evidence="6 11" id="KW-0812">Transmembrane</keyword>
<dbReference type="SUPFAM" id="SSF55874">
    <property type="entry name" value="ATPase domain of HSP90 chaperone/DNA topoisomerase II/histidine kinase"/>
    <property type="match status" value="1"/>
</dbReference>
<keyword evidence="9" id="KW-0902">Two-component regulatory system</keyword>
<comment type="catalytic activity">
    <reaction evidence="1">
        <text>ATP + protein L-histidine = ADP + protein N-phospho-L-histidine.</text>
        <dbReference type="EC" id="2.7.13.3"/>
    </reaction>
</comment>
<dbReference type="EMBL" id="BNJF01000010">
    <property type="protein sequence ID" value="GHO51104.1"/>
    <property type="molecule type" value="Genomic_DNA"/>
</dbReference>
<sequence length="521" mass="57428">MSRRFTFPPLLASLPIRWRLALVSFGLFAVLLTALGIIISTTEEKILLANQANILSQETNLAQSQLIVTKTAPTQSQIISFLSMRKEAAVSIVPIVEGFDQNMSVAILTPEGAVLATNTGNTSISKYRALPALPLTRSFLQQWLAEKSYKLANDNHGQRQLVILQQIIIWDKTVKTTPDNDIVGYKKGLLLLSIPTTTIDQAISITQLTLTLGIFIVLCIAAALTLPLISVALRPLRELERVSSLIAMGTLSLRLAEPPTRDEIGGMARAFNNMVARLEATFARQKRFVADVSHELRTPLTGLGGSLEMLLIRADNGDEETRHHLLNGMYREVERMQRLVTELLALTRLDEGYMKPQIETVPLASLVAEVYEQVQELLCGQELSSQIPADLPALRADMSQLRRVLLNIVENALKFTPSTGCITIVASRERTEHIKLEIQDTGIGIQPKDLPHVFDRFYRADPSRTRLSQQIGGSGLGLSIAKEIVEAHKGKIAIRSAPGEGTTVTLWLIADTSKMAESVRH</sequence>
<dbReference type="Gene3D" id="6.10.340.10">
    <property type="match status" value="1"/>
</dbReference>
<dbReference type="SMART" id="SM00387">
    <property type="entry name" value="HATPase_c"/>
    <property type="match status" value="1"/>
</dbReference>
<keyword evidence="15" id="KW-1185">Reference proteome</keyword>
<evidence type="ECO:0000256" key="9">
    <source>
        <dbReference type="ARBA" id="ARBA00023012"/>
    </source>
</evidence>
<feature type="domain" description="HAMP" evidence="13">
    <location>
        <begin position="230"/>
        <end position="283"/>
    </location>
</feature>
<evidence type="ECO:0000256" key="6">
    <source>
        <dbReference type="ARBA" id="ARBA00022692"/>
    </source>
</evidence>
<evidence type="ECO:0000313" key="15">
    <source>
        <dbReference type="Proteomes" id="UP000612362"/>
    </source>
</evidence>
<dbReference type="Gene3D" id="1.10.287.130">
    <property type="match status" value="1"/>
</dbReference>
<feature type="domain" description="Histidine kinase" evidence="12">
    <location>
        <begin position="291"/>
        <end position="512"/>
    </location>
</feature>
<dbReference type="SUPFAM" id="SSF47384">
    <property type="entry name" value="Homodimeric domain of signal transducing histidine kinase"/>
    <property type="match status" value="1"/>
</dbReference>
<dbReference type="PRINTS" id="PR00344">
    <property type="entry name" value="BCTRLSENSOR"/>
</dbReference>
<protein>
    <recommendedName>
        <fullName evidence="3">histidine kinase</fullName>
        <ecNumber evidence="3">2.7.13.3</ecNumber>
    </recommendedName>
</protein>
<dbReference type="InterPro" id="IPR003660">
    <property type="entry name" value="HAMP_dom"/>
</dbReference>
<evidence type="ECO:0000256" key="4">
    <source>
        <dbReference type="ARBA" id="ARBA00022553"/>
    </source>
</evidence>
<gene>
    <name evidence="14" type="ORF">KSX_92670</name>
</gene>
<evidence type="ECO:0000259" key="12">
    <source>
        <dbReference type="PROSITE" id="PS50109"/>
    </source>
</evidence>
<dbReference type="PROSITE" id="PS50109">
    <property type="entry name" value="HIS_KIN"/>
    <property type="match status" value="1"/>
</dbReference>
<dbReference type="FunFam" id="3.30.565.10:FF:000006">
    <property type="entry name" value="Sensor histidine kinase WalK"/>
    <property type="match status" value="1"/>
</dbReference>
<dbReference type="Gene3D" id="3.30.565.10">
    <property type="entry name" value="Histidine kinase-like ATPase, C-terminal domain"/>
    <property type="match status" value="1"/>
</dbReference>
<evidence type="ECO:0000256" key="8">
    <source>
        <dbReference type="ARBA" id="ARBA00022989"/>
    </source>
</evidence>
<evidence type="ECO:0000313" key="14">
    <source>
        <dbReference type="EMBL" id="GHO51104.1"/>
    </source>
</evidence>
<dbReference type="EC" id="2.7.13.3" evidence="3"/>
<dbReference type="PROSITE" id="PS50885">
    <property type="entry name" value="HAMP"/>
    <property type="match status" value="1"/>
</dbReference>
<dbReference type="GO" id="GO:0005886">
    <property type="term" value="C:plasma membrane"/>
    <property type="evidence" value="ECO:0007669"/>
    <property type="project" value="TreeGrafter"/>
</dbReference>
<evidence type="ECO:0000256" key="7">
    <source>
        <dbReference type="ARBA" id="ARBA00022777"/>
    </source>
</evidence>
<name>A0A8J3I7S3_9CHLR</name>
<dbReference type="SMART" id="SM00304">
    <property type="entry name" value="HAMP"/>
    <property type="match status" value="1"/>
</dbReference>
<dbReference type="RefSeq" id="WP_220200049.1">
    <property type="nucleotide sequence ID" value="NZ_BNJF01000010.1"/>
</dbReference>
<keyword evidence="5" id="KW-0808">Transferase</keyword>
<dbReference type="InterPro" id="IPR003594">
    <property type="entry name" value="HATPase_dom"/>
</dbReference>
<dbReference type="Pfam" id="PF02518">
    <property type="entry name" value="HATPase_c"/>
    <property type="match status" value="1"/>
</dbReference>
<evidence type="ECO:0000256" key="2">
    <source>
        <dbReference type="ARBA" id="ARBA00004370"/>
    </source>
</evidence>
<evidence type="ECO:0000256" key="10">
    <source>
        <dbReference type="ARBA" id="ARBA00023136"/>
    </source>
</evidence>
<dbReference type="InterPro" id="IPR036097">
    <property type="entry name" value="HisK_dim/P_sf"/>
</dbReference>
<dbReference type="InterPro" id="IPR036890">
    <property type="entry name" value="HATPase_C_sf"/>
</dbReference>
<keyword evidence="8 11" id="KW-1133">Transmembrane helix</keyword>
<dbReference type="AlphaFoldDB" id="A0A8J3I7S3"/>
<evidence type="ECO:0000256" key="3">
    <source>
        <dbReference type="ARBA" id="ARBA00012438"/>
    </source>
</evidence>
<evidence type="ECO:0000256" key="5">
    <source>
        <dbReference type="ARBA" id="ARBA00022679"/>
    </source>
</evidence>
<dbReference type="Pfam" id="PF00672">
    <property type="entry name" value="HAMP"/>
    <property type="match status" value="1"/>
</dbReference>
<dbReference type="SMART" id="SM00388">
    <property type="entry name" value="HisKA"/>
    <property type="match status" value="1"/>
</dbReference>
<dbReference type="PANTHER" id="PTHR45436">
    <property type="entry name" value="SENSOR HISTIDINE KINASE YKOH"/>
    <property type="match status" value="1"/>
</dbReference>
<keyword evidence="7" id="KW-0418">Kinase</keyword>
<dbReference type="InterPro" id="IPR004358">
    <property type="entry name" value="Sig_transdc_His_kin-like_C"/>
</dbReference>
<keyword evidence="10 11" id="KW-0472">Membrane</keyword>
<reference evidence="14" key="1">
    <citation type="submission" date="2020-10" db="EMBL/GenBank/DDBJ databases">
        <title>Taxonomic study of unclassified bacteria belonging to the class Ktedonobacteria.</title>
        <authorList>
            <person name="Yabe S."/>
            <person name="Wang C.M."/>
            <person name="Zheng Y."/>
            <person name="Sakai Y."/>
            <person name="Cavaletti L."/>
            <person name="Monciardini P."/>
            <person name="Donadio S."/>
        </authorList>
    </citation>
    <scope>NUCLEOTIDE SEQUENCE</scope>
    <source>
        <strain evidence="14">SOSP1-1</strain>
    </source>
</reference>
<accession>A0A8J3I7S3</accession>
<organism evidence="14 15">
    <name type="scientific">Ktedonospora formicarum</name>
    <dbReference type="NCBI Taxonomy" id="2778364"/>
    <lineage>
        <taxon>Bacteria</taxon>
        <taxon>Bacillati</taxon>
        <taxon>Chloroflexota</taxon>
        <taxon>Ktedonobacteria</taxon>
        <taxon>Ktedonobacterales</taxon>
        <taxon>Ktedonobacteraceae</taxon>
        <taxon>Ktedonospora</taxon>
    </lineage>
</organism>
<dbReference type="PANTHER" id="PTHR45436:SF5">
    <property type="entry name" value="SENSOR HISTIDINE KINASE TRCS"/>
    <property type="match status" value="1"/>
</dbReference>
<dbReference type="CDD" id="cd00082">
    <property type="entry name" value="HisKA"/>
    <property type="match status" value="1"/>
</dbReference>
<feature type="transmembrane region" description="Helical" evidence="11">
    <location>
        <begin position="210"/>
        <end position="233"/>
    </location>
</feature>
<dbReference type="GO" id="GO:0000155">
    <property type="term" value="F:phosphorelay sensor kinase activity"/>
    <property type="evidence" value="ECO:0007669"/>
    <property type="project" value="InterPro"/>
</dbReference>
<dbReference type="Proteomes" id="UP000612362">
    <property type="component" value="Unassembled WGS sequence"/>
</dbReference>
<dbReference type="SUPFAM" id="SSF158472">
    <property type="entry name" value="HAMP domain-like"/>
    <property type="match status" value="1"/>
</dbReference>
<keyword evidence="4" id="KW-0597">Phosphoprotein</keyword>
<dbReference type="Pfam" id="PF00512">
    <property type="entry name" value="HisKA"/>
    <property type="match status" value="1"/>
</dbReference>
<dbReference type="CDD" id="cd06225">
    <property type="entry name" value="HAMP"/>
    <property type="match status" value="1"/>
</dbReference>